<dbReference type="InterPro" id="IPR044929">
    <property type="entry name" value="DNA/RNA_non-sp_Endonuclease_sf"/>
</dbReference>
<dbReference type="InterPro" id="IPR044925">
    <property type="entry name" value="His-Me_finger_sf"/>
</dbReference>
<keyword evidence="8" id="KW-1185">Reference proteome</keyword>
<dbReference type="Proteomes" id="UP000677812">
    <property type="component" value="Unassembled WGS sequence"/>
</dbReference>
<name>A0ABS5EA88_9PROT</name>
<protein>
    <submittedName>
        <fullName evidence="7">DNA/RNA non-specific endonuclease</fullName>
    </submittedName>
</protein>
<feature type="non-terminal residue" evidence="7">
    <location>
        <position position="65"/>
    </location>
</feature>
<gene>
    <name evidence="7" type="ORF">KB213_12295</name>
</gene>
<feature type="region of interest" description="Disordered" evidence="5">
    <location>
        <begin position="13"/>
        <end position="36"/>
    </location>
</feature>
<feature type="domain" description="DNA/RNA non-specific endonuclease/pyrophosphatase/phosphodiesterase" evidence="6">
    <location>
        <begin position="14"/>
        <end position="65"/>
    </location>
</feature>
<evidence type="ECO:0000259" key="6">
    <source>
        <dbReference type="Pfam" id="PF01223"/>
    </source>
</evidence>
<evidence type="ECO:0000256" key="3">
    <source>
        <dbReference type="ARBA" id="ARBA00022723"/>
    </source>
</evidence>
<dbReference type="InterPro" id="IPR018524">
    <property type="entry name" value="DNA/RNA_endonuclease_AS"/>
</dbReference>
<evidence type="ECO:0000256" key="4">
    <source>
        <dbReference type="ARBA" id="ARBA00022759"/>
    </source>
</evidence>
<evidence type="ECO:0000256" key="5">
    <source>
        <dbReference type="SAM" id="MobiDB-lite"/>
    </source>
</evidence>
<dbReference type="Gene3D" id="3.40.570.10">
    <property type="entry name" value="Extracellular Endonuclease, subunit A"/>
    <property type="match status" value="1"/>
</dbReference>
<dbReference type="InterPro" id="IPR001604">
    <property type="entry name" value="Endo_G_ENPP1-like_dom"/>
</dbReference>
<organism evidence="7 8">
    <name type="scientific">Neokomagataea anthophila</name>
    <dbReference type="NCBI Taxonomy" id="2826925"/>
    <lineage>
        <taxon>Bacteria</taxon>
        <taxon>Pseudomonadati</taxon>
        <taxon>Pseudomonadota</taxon>
        <taxon>Alphaproteobacteria</taxon>
        <taxon>Acetobacterales</taxon>
        <taxon>Acetobacteraceae</taxon>
        <taxon>Neokomagataea</taxon>
    </lineage>
</organism>
<sequence>MAICGGAGVLVDRDAGFDRGHMPPPGDEPGSAAQSQSFLLSSIVPQTAELNRGPGAGVDSAVRGW</sequence>
<keyword evidence="4 7" id="KW-0378">Hydrolase</keyword>
<reference evidence="7 8" key="1">
    <citation type="submission" date="2021-04" db="EMBL/GenBank/DDBJ databases">
        <title>The complete genome sequence of Neokomagataea sp. TBRC 2177.</title>
        <authorList>
            <person name="Charoenyingcharoen P."/>
            <person name="Yukphan P."/>
        </authorList>
    </citation>
    <scope>NUCLEOTIDE SEQUENCE [LARGE SCALE GENOMIC DNA]</scope>
    <source>
        <strain evidence="7 8">TBRC 2177</strain>
    </source>
</reference>
<keyword evidence="3" id="KW-0479">Metal-binding</keyword>
<dbReference type="EMBL" id="JAGRQH010000130">
    <property type="protein sequence ID" value="MBR0560819.1"/>
    <property type="molecule type" value="Genomic_DNA"/>
</dbReference>
<dbReference type="Pfam" id="PF01223">
    <property type="entry name" value="Endonuclease_NS"/>
    <property type="match status" value="1"/>
</dbReference>
<comment type="similarity">
    <text evidence="1">Belongs to the DNA/RNA non-specific endonuclease family.</text>
</comment>
<evidence type="ECO:0000256" key="2">
    <source>
        <dbReference type="ARBA" id="ARBA00022722"/>
    </source>
</evidence>
<proteinExistence type="inferred from homology"/>
<evidence type="ECO:0000313" key="8">
    <source>
        <dbReference type="Proteomes" id="UP000677812"/>
    </source>
</evidence>
<comment type="caution">
    <text evidence="7">The sequence shown here is derived from an EMBL/GenBank/DDBJ whole genome shotgun (WGS) entry which is preliminary data.</text>
</comment>
<dbReference type="PROSITE" id="PS01070">
    <property type="entry name" value="NUCLEASE_NON_SPEC"/>
    <property type="match status" value="1"/>
</dbReference>
<dbReference type="GO" id="GO:0004519">
    <property type="term" value="F:endonuclease activity"/>
    <property type="evidence" value="ECO:0007669"/>
    <property type="project" value="UniProtKB-KW"/>
</dbReference>
<dbReference type="SUPFAM" id="SSF54060">
    <property type="entry name" value="His-Me finger endonucleases"/>
    <property type="match status" value="1"/>
</dbReference>
<accession>A0ABS5EA88</accession>
<evidence type="ECO:0000256" key="1">
    <source>
        <dbReference type="ARBA" id="ARBA00010052"/>
    </source>
</evidence>
<keyword evidence="4 7" id="KW-0255">Endonuclease</keyword>
<evidence type="ECO:0000313" key="7">
    <source>
        <dbReference type="EMBL" id="MBR0560819.1"/>
    </source>
</evidence>
<keyword evidence="2" id="KW-0540">Nuclease</keyword>